<dbReference type="Proteomes" id="UP000553632">
    <property type="component" value="Unassembled WGS sequence"/>
</dbReference>
<accession>A0A7J6T4Z3</accession>
<protein>
    <submittedName>
        <fullName evidence="1">Uncharacterized protein</fullName>
    </submittedName>
</protein>
<dbReference type="EMBL" id="JABANO010013513">
    <property type="protein sequence ID" value="KAF4740071.1"/>
    <property type="molecule type" value="Genomic_DNA"/>
</dbReference>
<evidence type="ECO:0000313" key="2">
    <source>
        <dbReference type="Proteomes" id="UP000553632"/>
    </source>
</evidence>
<organism evidence="1 2">
    <name type="scientific">Perkinsus olseni</name>
    <name type="common">Perkinsus atlanticus</name>
    <dbReference type="NCBI Taxonomy" id="32597"/>
    <lineage>
        <taxon>Eukaryota</taxon>
        <taxon>Sar</taxon>
        <taxon>Alveolata</taxon>
        <taxon>Perkinsozoa</taxon>
        <taxon>Perkinsea</taxon>
        <taxon>Perkinsida</taxon>
        <taxon>Perkinsidae</taxon>
        <taxon>Perkinsus</taxon>
    </lineage>
</organism>
<dbReference type="AlphaFoldDB" id="A0A7J6T4Z3"/>
<keyword evidence="2" id="KW-1185">Reference proteome</keyword>
<feature type="non-terminal residue" evidence="1">
    <location>
        <position position="219"/>
    </location>
</feature>
<name>A0A7J6T4Z3_PEROL</name>
<sequence>SIVPVGATPSLWWSEVLIASGTMLTERELTLGTTDDYREWGDLLKHVRSAALQGEEPTWRCIAASLLHKGYLRLSDGASKDTVARQLLHMLNAADRSRASCNAHLIFATVISLAFLEGTSRDLFAPVTTECTWACVSPLFGRTLQEKSPSHEPDGDHTYLRVTLPRMAAMVTNAVCEAGKGGTGIGSKLSTSVLATARDLTAGSKCGASCWLCQFAMGQ</sequence>
<comment type="caution">
    <text evidence="1">The sequence shown here is derived from an EMBL/GenBank/DDBJ whole genome shotgun (WGS) entry which is preliminary data.</text>
</comment>
<proteinExistence type="predicted"/>
<gene>
    <name evidence="1" type="ORF">FOZ63_017833</name>
</gene>
<feature type="non-terminal residue" evidence="1">
    <location>
        <position position="1"/>
    </location>
</feature>
<evidence type="ECO:0000313" key="1">
    <source>
        <dbReference type="EMBL" id="KAF4740071.1"/>
    </source>
</evidence>
<reference evidence="1 2" key="1">
    <citation type="submission" date="2020-04" db="EMBL/GenBank/DDBJ databases">
        <title>Perkinsus olseni comparative genomics.</title>
        <authorList>
            <person name="Bogema D.R."/>
        </authorList>
    </citation>
    <scope>NUCLEOTIDE SEQUENCE [LARGE SCALE GENOMIC DNA]</scope>
    <source>
        <strain evidence="1 2">ATCC PRA-207</strain>
    </source>
</reference>